<feature type="domain" description="AB hydrolase-1" evidence="9">
    <location>
        <begin position="42"/>
        <end position="303"/>
    </location>
</feature>
<dbReference type="PRINTS" id="PR00793">
    <property type="entry name" value="PROAMNOPTASE"/>
</dbReference>
<evidence type="ECO:0000259" key="9">
    <source>
        <dbReference type="Pfam" id="PF00561"/>
    </source>
</evidence>
<accession>A0ABT7M119</accession>
<dbReference type="EMBL" id="JASVWF010000001">
    <property type="protein sequence ID" value="MDL5154354.1"/>
    <property type="molecule type" value="Genomic_DNA"/>
</dbReference>
<dbReference type="InterPro" id="IPR002410">
    <property type="entry name" value="Peptidase_S33"/>
</dbReference>
<evidence type="ECO:0000256" key="7">
    <source>
        <dbReference type="ARBA" id="ARBA00022801"/>
    </source>
</evidence>
<name>A0ABT7M119_9PSEU</name>
<evidence type="ECO:0000256" key="5">
    <source>
        <dbReference type="ARBA" id="ARBA00022490"/>
    </source>
</evidence>
<keyword evidence="4 8" id="KW-0031">Aminopeptidase</keyword>
<organism evidence="10 11">
    <name type="scientific">Actinomycetospora termitidis</name>
    <dbReference type="NCBI Taxonomy" id="3053470"/>
    <lineage>
        <taxon>Bacteria</taxon>
        <taxon>Bacillati</taxon>
        <taxon>Actinomycetota</taxon>
        <taxon>Actinomycetes</taxon>
        <taxon>Pseudonocardiales</taxon>
        <taxon>Pseudonocardiaceae</taxon>
        <taxon>Actinomycetospora</taxon>
    </lineage>
</organism>
<dbReference type="GO" id="GO:0016787">
    <property type="term" value="F:hydrolase activity"/>
    <property type="evidence" value="ECO:0007669"/>
    <property type="project" value="UniProtKB-KW"/>
</dbReference>
<dbReference type="Proteomes" id="UP001231924">
    <property type="component" value="Unassembled WGS sequence"/>
</dbReference>
<evidence type="ECO:0000313" key="10">
    <source>
        <dbReference type="EMBL" id="MDL5154354.1"/>
    </source>
</evidence>
<evidence type="ECO:0000256" key="8">
    <source>
        <dbReference type="PIRNR" id="PIRNR006431"/>
    </source>
</evidence>
<proteinExistence type="inferred from homology"/>
<evidence type="ECO:0000313" key="11">
    <source>
        <dbReference type="Proteomes" id="UP001231924"/>
    </source>
</evidence>
<dbReference type="Gene3D" id="3.40.50.1820">
    <property type="entry name" value="alpha/beta hydrolase"/>
    <property type="match status" value="1"/>
</dbReference>
<dbReference type="PRINTS" id="PR00111">
    <property type="entry name" value="ABHYDROLASE"/>
</dbReference>
<sequence length="323" mass="34709">MDQRHRTAQVGDGPFAEGLLDVGGGQQVAWRCHGNPSGTPALVVHGGPGSGARALSWTPLFDLARYRVVLVDQRGCGGSTPDAGHVTTDLSLNTTAHLVADFEEVREHLGIERWVLLGASWGATLAQAYTAAHPDRVRAVVLFSVTCGERRDIDWIVTAMRRLIPAAWERFAEAAHAAPGERLLDAYARLLADPVTQRDAAWAWCAYEDGHTAIGGGPAPTETLAHAEPEFRARFARLVTHYWRHDCFLPDGALLAAARGHDGIPAVLVHGERDISSPPDVAWELARAWRGARLHLVGDEGHGAPARTRALVRAATDDVADGG</sequence>
<comment type="catalytic activity">
    <reaction evidence="1 8">
        <text>Release of N-terminal proline from a peptide.</text>
        <dbReference type="EC" id="3.4.11.5"/>
    </reaction>
</comment>
<reference evidence="10 11" key="1">
    <citation type="submission" date="2023-06" db="EMBL/GenBank/DDBJ databases">
        <title>Actinomycetospora Odt1-22.</title>
        <authorList>
            <person name="Supong K."/>
        </authorList>
    </citation>
    <scope>NUCLEOTIDE SEQUENCE [LARGE SCALE GENOMIC DNA]</scope>
    <source>
        <strain evidence="10 11">Odt1-22</strain>
    </source>
</reference>
<keyword evidence="7 8" id="KW-0378">Hydrolase</keyword>
<dbReference type="PANTHER" id="PTHR43722:SF1">
    <property type="entry name" value="PROLINE IMINOPEPTIDASE"/>
    <property type="match status" value="1"/>
</dbReference>
<protein>
    <recommendedName>
        <fullName evidence="8">Proline iminopeptidase</fullName>
        <shortName evidence="8">PIP</shortName>
        <ecNumber evidence="8">3.4.11.5</ecNumber>
    </recommendedName>
    <alternativeName>
        <fullName evidence="8">Prolyl aminopeptidase</fullName>
    </alternativeName>
</protein>
<dbReference type="InterPro" id="IPR005944">
    <property type="entry name" value="Pro_iminopeptidase"/>
</dbReference>
<keyword evidence="5 8" id="KW-0963">Cytoplasm</keyword>
<dbReference type="SUPFAM" id="SSF53474">
    <property type="entry name" value="alpha/beta-Hydrolases"/>
    <property type="match status" value="1"/>
</dbReference>
<keyword evidence="6 8" id="KW-0645">Protease</keyword>
<dbReference type="RefSeq" id="WP_286050383.1">
    <property type="nucleotide sequence ID" value="NZ_JASVWF010000001.1"/>
</dbReference>
<dbReference type="InterPro" id="IPR029058">
    <property type="entry name" value="AB_hydrolase_fold"/>
</dbReference>
<evidence type="ECO:0000256" key="2">
    <source>
        <dbReference type="ARBA" id="ARBA00004496"/>
    </source>
</evidence>
<comment type="similarity">
    <text evidence="3 8">Belongs to the peptidase S33 family.</text>
</comment>
<comment type="subcellular location">
    <subcellularLocation>
        <location evidence="2 8">Cytoplasm</location>
    </subcellularLocation>
</comment>
<evidence type="ECO:0000256" key="1">
    <source>
        <dbReference type="ARBA" id="ARBA00001585"/>
    </source>
</evidence>
<dbReference type="Pfam" id="PF00561">
    <property type="entry name" value="Abhydrolase_1"/>
    <property type="match status" value="1"/>
</dbReference>
<dbReference type="InterPro" id="IPR000073">
    <property type="entry name" value="AB_hydrolase_1"/>
</dbReference>
<evidence type="ECO:0000256" key="4">
    <source>
        <dbReference type="ARBA" id="ARBA00022438"/>
    </source>
</evidence>
<keyword evidence="11" id="KW-1185">Reference proteome</keyword>
<gene>
    <name evidence="10" type="ORF">QRT03_00135</name>
</gene>
<dbReference type="PIRSF" id="PIRSF006431">
    <property type="entry name" value="Pept_S33"/>
    <property type="match status" value="1"/>
</dbReference>
<evidence type="ECO:0000256" key="3">
    <source>
        <dbReference type="ARBA" id="ARBA00010088"/>
    </source>
</evidence>
<dbReference type="PANTHER" id="PTHR43722">
    <property type="entry name" value="PROLINE IMINOPEPTIDASE"/>
    <property type="match status" value="1"/>
</dbReference>
<evidence type="ECO:0000256" key="6">
    <source>
        <dbReference type="ARBA" id="ARBA00022670"/>
    </source>
</evidence>
<comment type="caution">
    <text evidence="10">The sequence shown here is derived from an EMBL/GenBank/DDBJ whole genome shotgun (WGS) entry which is preliminary data.</text>
</comment>
<dbReference type="EC" id="3.4.11.5" evidence="8"/>